<protein>
    <submittedName>
        <fullName evidence="1">28357_t:CDS:1</fullName>
    </submittedName>
</protein>
<sequence>MANANSNYENCNYYNILAGIKANQLVKPTTHLVYVVASVIRDDKNEDPIVGSKVKVDRNVKDISVSTTLKWPSPADKSNRYSLVVFLLDYKYGIYECTRFYDRYPK</sequence>
<gene>
    <name evidence="1" type="ORF">GMARGA_LOCUS25456</name>
</gene>
<accession>A0ABN7W1Y0</accession>
<name>A0ABN7W1Y0_GIGMA</name>
<evidence type="ECO:0000313" key="2">
    <source>
        <dbReference type="Proteomes" id="UP000789901"/>
    </source>
</evidence>
<evidence type="ECO:0000313" key="1">
    <source>
        <dbReference type="EMBL" id="CAG8811960.1"/>
    </source>
</evidence>
<comment type="caution">
    <text evidence="1">The sequence shown here is derived from an EMBL/GenBank/DDBJ whole genome shotgun (WGS) entry which is preliminary data.</text>
</comment>
<keyword evidence="2" id="KW-1185">Reference proteome</keyword>
<organism evidence="1 2">
    <name type="scientific">Gigaspora margarita</name>
    <dbReference type="NCBI Taxonomy" id="4874"/>
    <lineage>
        <taxon>Eukaryota</taxon>
        <taxon>Fungi</taxon>
        <taxon>Fungi incertae sedis</taxon>
        <taxon>Mucoromycota</taxon>
        <taxon>Glomeromycotina</taxon>
        <taxon>Glomeromycetes</taxon>
        <taxon>Diversisporales</taxon>
        <taxon>Gigasporaceae</taxon>
        <taxon>Gigaspora</taxon>
    </lineage>
</organism>
<reference evidence="1 2" key="1">
    <citation type="submission" date="2021-06" db="EMBL/GenBank/DDBJ databases">
        <authorList>
            <person name="Kallberg Y."/>
            <person name="Tangrot J."/>
            <person name="Rosling A."/>
        </authorList>
    </citation>
    <scope>NUCLEOTIDE SEQUENCE [LARGE SCALE GENOMIC DNA]</scope>
    <source>
        <strain evidence="1 2">120-4 pot B 10/14</strain>
    </source>
</reference>
<proteinExistence type="predicted"/>
<dbReference type="Proteomes" id="UP000789901">
    <property type="component" value="Unassembled WGS sequence"/>
</dbReference>
<dbReference type="EMBL" id="CAJVQB010028222">
    <property type="protein sequence ID" value="CAG8811960.1"/>
    <property type="molecule type" value="Genomic_DNA"/>
</dbReference>